<proteinExistence type="predicted"/>
<reference evidence="2 3" key="1">
    <citation type="submission" date="2018-08" db="EMBL/GenBank/DDBJ databases">
        <title>Genome and evolution of the arbuscular mycorrhizal fungus Diversispora epigaea (formerly Glomus versiforme) and its bacterial endosymbionts.</title>
        <authorList>
            <person name="Sun X."/>
            <person name="Fei Z."/>
            <person name="Harrison M."/>
        </authorList>
    </citation>
    <scope>NUCLEOTIDE SEQUENCE [LARGE SCALE GENOMIC DNA]</scope>
    <source>
        <strain evidence="2 3">IT104</strain>
    </source>
</reference>
<sequence>MALIEELKQYENVVFPNLDALQKSIKDILEAFRYLKELHIKVSDGSDDIWPLDELNRKFNTLVNMRAKESSKMSMDLEDFIEYFRMLTADNVTVNTLLQILLGLKDVAKIRINSSEKLLKEFGEFRMSIASRFDDDGGDDDGDDGGDNDDEVDHAKEKQSSKIIDGTQPPNFQSISYKMLEAIFFTGISYFLVHWVGPVEMWQFSMELIETLFNPSIQNPQSSKRTADLLQNYAPPLFSFVVFWGYCLVNREVLYRNRKNDTTIMDNERKQRKYKRNISTKLPGILKDLEILLQFWELQLAIFKSHINALQSMNGNINLRLPNRSMDGIIARCTKEKINCDECFQMLKMLL</sequence>
<accession>A0A397HMF7</accession>
<protein>
    <submittedName>
        <fullName evidence="2">Uncharacterized protein</fullName>
    </submittedName>
</protein>
<feature type="region of interest" description="Disordered" evidence="1">
    <location>
        <begin position="133"/>
        <end position="167"/>
    </location>
</feature>
<organism evidence="2 3">
    <name type="scientific">Diversispora epigaea</name>
    <dbReference type="NCBI Taxonomy" id="1348612"/>
    <lineage>
        <taxon>Eukaryota</taxon>
        <taxon>Fungi</taxon>
        <taxon>Fungi incertae sedis</taxon>
        <taxon>Mucoromycota</taxon>
        <taxon>Glomeromycotina</taxon>
        <taxon>Glomeromycetes</taxon>
        <taxon>Diversisporales</taxon>
        <taxon>Diversisporaceae</taxon>
        <taxon>Diversispora</taxon>
    </lineage>
</organism>
<dbReference type="OrthoDB" id="2339565at2759"/>
<gene>
    <name evidence="2" type="ORF">Glove_346g112</name>
</gene>
<comment type="caution">
    <text evidence="2">The sequence shown here is derived from an EMBL/GenBank/DDBJ whole genome shotgun (WGS) entry which is preliminary data.</text>
</comment>
<dbReference type="AlphaFoldDB" id="A0A397HMF7"/>
<evidence type="ECO:0000313" key="2">
    <source>
        <dbReference type="EMBL" id="RHZ61610.1"/>
    </source>
</evidence>
<name>A0A397HMF7_9GLOM</name>
<feature type="compositionally biased region" description="Acidic residues" evidence="1">
    <location>
        <begin position="136"/>
        <end position="152"/>
    </location>
</feature>
<dbReference type="Proteomes" id="UP000266861">
    <property type="component" value="Unassembled WGS sequence"/>
</dbReference>
<dbReference type="EMBL" id="PQFF01000316">
    <property type="protein sequence ID" value="RHZ61610.1"/>
    <property type="molecule type" value="Genomic_DNA"/>
</dbReference>
<evidence type="ECO:0000256" key="1">
    <source>
        <dbReference type="SAM" id="MobiDB-lite"/>
    </source>
</evidence>
<keyword evidence="3" id="KW-1185">Reference proteome</keyword>
<evidence type="ECO:0000313" key="3">
    <source>
        <dbReference type="Proteomes" id="UP000266861"/>
    </source>
</evidence>